<dbReference type="Proteomes" id="UP000249057">
    <property type="component" value="Unassembled WGS sequence"/>
</dbReference>
<name>A0ACD1G5R2_9EURO</name>
<keyword evidence="1" id="KW-0808">Transferase</keyword>
<reference evidence="1" key="1">
    <citation type="submission" date="2018-02" db="EMBL/GenBank/DDBJ databases">
        <title>The genomes of Aspergillus section Nigri reveals drivers in fungal speciation.</title>
        <authorList>
            <consortium name="DOE Joint Genome Institute"/>
            <person name="Vesth T.C."/>
            <person name="Nybo J."/>
            <person name="Theobald S."/>
            <person name="Brandl J."/>
            <person name="Frisvad J.C."/>
            <person name="Nielsen K.F."/>
            <person name="Lyhne E.K."/>
            <person name="Kogle M.E."/>
            <person name="Kuo A."/>
            <person name="Riley R."/>
            <person name="Clum A."/>
            <person name="Nolan M."/>
            <person name="Lipzen A."/>
            <person name="Salamov A."/>
            <person name="Henrissat B."/>
            <person name="Wiebenga A."/>
            <person name="De vries R.P."/>
            <person name="Grigoriev I.V."/>
            <person name="Mortensen U.H."/>
            <person name="Andersen M.R."/>
            <person name="Baker S.E."/>
        </authorList>
    </citation>
    <scope>NUCLEOTIDE SEQUENCE</scope>
    <source>
        <strain evidence="1">CBS 621.78</strain>
    </source>
</reference>
<organism evidence="1 2">
    <name type="scientific">Aspergillus brunneoviolaceus CBS 621.78</name>
    <dbReference type="NCBI Taxonomy" id="1450534"/>
    <lineage>
        <taxon>Eukaryota</taxon>
        <taxon>Fungi</taxon>
        <taxon>Dikarya</taxon>
        <taxon>Ascomycota</taxon>
        <taxon>Pezizomycotina</taxon>
        <taxon>Eurotiomycetes</taxon>
        <taxon>Eurotiomycetidae</taxon>
        <taxon>Eurotiales</taxon>
        <taxon>Aspergillaceae</taxon>
        <taxon>Aspergillus</taxon>
        <taxon>Aspergillus subgen. Circumdati</taxon>
    </lineage>
</organism>
<protein>
    <submittedName>
        <fullName evidence="1">Protein kinase</fullName>
    </submittedName>
</protein>
<accession>A0ACD1G5R2</accession>
<dbReference type="EMBL" id="KZ825352">
    <property type="protein sequence ID" value="RAH44606.1"/>
    <property type="molecule type" value="Genomic_DNA"/>
</dbReference>
<evidence type="ECO:0000313" key="2">
    <source>
        <dbReference type="Proteomes" id="UP000249057"/>
    </source>
</evidence>
<sequence>MASLRRSANSLSICTRLHRTTPITQSYTRNLSFLRRKPLTIPHSQSPLLRTEPVQEEEFPGYRSEDYYPAKPGEILADRYQLVTNLGRGMASTVWLARDMRGYRWQQETVVALKIGNTNCDAEEHERTHERHIPQSDATQEGRVFLRTALESFVIESEAGRHLCLVYEAMRESMRDFRWRFVDARIPLPLMKLYIRMLLVGLDYLHCVCRMVHTDLKLDNIMMTFEDPSVLDEFTALQLKIPMDYKIDSAGRYVYLCHNEFGPLRKVRNIPKIVDFGSAIKLNPDAKCIWPIQPHHYRAPEVILGCGWNTGADVWNMGILLWNLLQGSNLYTQVYDAQGYYNPRSHLAEMIALFGPPPPEMLARAREMSNQRWSPKIRMTGCNGKLCDTVEDLFDGPFFDEEGKFLYPDLIPERKLADTLSLLEGKDKEDDFLDLTRKMLVWDPTERSTAAELAEHPAHQDD</sequence>
<proteinExistence type="predicted"/>
<keyword evidence="1" id="KW-0418">Kinase</keyword>
<evidence type="ECO:0000313" key="1">
    <source>
        <dbReference type="EMBL" id="RAH44606.1"/>
    </source>
</evidence>
<gene>
    <name evidence="1" type="ORF">BO95DRAFT_416142</name>
</gene>
<keyword evidence="2" id="KW-1185">Reference proteome</keyword>